<feature type="region of interest" description="Disordered" evidence="5">
    <location>
        <begin position="422"/>
        <end position="449"/>
    </location>
</feature>
<feature type="region of interest" description="Disordered" evidence="5">
    <location>
        <begin position="700"/>
        <end position="727"/>
    </location>
</feature>
<feature type="compositionally biased region" description="Low complexity" evidence="5">
    <location>
        <begin position="496"/>
        <end position="512"/>
    </location>
</feature>
<dbReference type="Gene3D" id="4.10.80.30">
    <property type="entry name" value="DNA polymerase, domain 6"/>
    <property type="match status" value="1"/>
</dbReference>
<feature type="compositionally biased region" description="Low complexity" evidence="5">
    <location>
        <begin position="770"/>
        <end position="790"/>
    </location>
</feature>
<evidence type="ECO:0000256" key="3">
    <source>
        <dbReference type="ARBA" id="ARBA00022638"/>
    </source>
</evidence>
<feature type="domain" description="LysM" evidence="6">
    <location>
        <begin position="448"/>
        <end position="491"/>
    </location>
</feature>
<feature type="compositionally biased region" description="Low complexity" evidence="5">
    <location>
        <begin position="634"/>
        <end position="650"/>
    </location>
</feature>
<dbReference type="GO" id="GO:0004040">
    <property type="term" value="F:amidase activity"/>
    <property type="evidence" value="ECO:0007669"/>
    <property type="project" value="InterPro"/>
</dbReference>
<dbReference type="InterPro" id="IPR036779">
    <property type="entry name" value="LysM_dom_sf"/>
</dbReference>
<dbReference type="Gene3D" id="3.10.350.10">
    <property type="entry name" value="LysM domain"/>
    <property type="match status" value="9"/>
</dbReference>
<organism evidence="7 8">
    <name type="scientific">Ligilactobacillus murinus</name>
    <dbReference type="NCBI Taxonomy" id="1622"/>
    <lineage>
        <taxon>Bacteria</taxon>
        <taxon>Bacillati</taxon>
        <taxon>Bacillota</taxon>
        <taxon>Bacilli</taxon>
        <taxon>Lactobacillales</taxon>
        <taxon>Lactobacillaceae</taxon>
        <taxon>Ligilactobacillus</taxon>
    </lineage>
</organism>
<feature type="compositionally biased region" description="Low complexity" evidence="5">
    <location>
        <begin position="354"/>
        <end position="378"/>
    </location>
</feature>
<gene>
    <name evidence="7" type="ORF">E5340_02000</name>
</gene>
<feature type="region of interest" description="Disordered" evidence="5">
    <location>
        <begin position="283"/>
        <end position="306"/>
    </location>
</feature>
<feature type="domain" description="LysM" evidence="6">
    <location>
        <begin position="724"/>
        <end position="767"/>
    </location>
</feature>
<evidence type="ECO:0000259" key="6">
    <source>
        <dbReference type="PROSITE" id="PS51782"/>
    </source>
</evidence>
<dbReference type="RefSeq" id="WP_135941878.1">
    <property type="nucleotide sequence ID" value="NZ_SRYK01000005.1"/>
</dbReference>
<dbReference type="CDD" id="cd00118">
    <property type="entry name" value="LysM"/>
    <property type="match status" value="9"/>
</dbReference>
<comment type="caution">
    <text evidence="7">The sequence shown here is derived from an EMBL/GenBank/DDBJ whole genome shotgun (WGS) entry which is preliminary data.</text>
</comment>
<dbReference type="InterPro" id="IPR002901">
    <property type="entry name" value="MGlyc_endo_b_GlcNAc-like_dom"/>
</dbReference>
<dbReference type="Pfam" id="PF01832">
    <property type="entry name" value="Glucosaminidase"/>
    <property type="match status" value="1"/>
</dbReference>
<name>A0A4S2EQ32_9LACO</name>
<proteinExistence type="inferred from homology"/>
<comment type="similarity">
    <text evidence="1">Belongs to the glycosyl hydrolase 73 family.</text>
</comment>
<reference evidence="7 8" key="1">
    <citation type="submission" date="2019-04" db="EMBL/GenBank/DDBJ databases">
        <title>Microbes associate with the intestines of laboratory mice.</title>
        <authorList>
            <person name="Navarre W."/>
            <person name="Wong E."/>
            <person name="Huang K."/>
            <person name="Tropini C."/>
            <person name="Ng K."/>
            <person name="Yu B."/>
        </authorList>
    </citation>
    <scope>NUCLEOTIDE SEQUENCE [LARGE SCALE GENOMIC DNA]</scope>
    <source>
        <strain evidence="7 8">NM26_J9</strain>
    </source>
</reference>
<sequence length="899" mass="96085">MKSRKERLENKKQQLLSENIKSVKKATTYIGTTVLMGTAGLVLSKVKAQADTVQIDQNTSSNNNNENTSANSNNINDQNQVSTQTAQTQTQAQAASSSQEQSQVASASQAVPSSAAAPTVNVSRTYPGNVQTFLNNIAGPAQQVAQQRGLYASLMIAQAALESGWGGSYLSTSAYNLFGVKWSGSGAYIELPTQEFYNGSYHTIYDKFQRYSSYAESLNGYANVITTRFPKSTRANSANYAIAAQNLRYGVYGTYATAPDYADKLIRVIQTYNLTAYDVGGTSVDTNQTPTNNNNNVDQTQTSGNGTYTVKAGDSLYRIAKNHNISLQELKSLNNLNSDLIFAGQVLKVSGQVSSSQPSTNTNTSQNSNQTQTNGNGTYTVKAGDSLYRIAVNHNMSLQELKNLNNLSSNLIMPGQVLKVSGQVSSSQPSTNTNTSQNSNQTQTNGNGTYTVKAGDSLYRIAVNHNMSLQELKNLNNLSSNLIMPGQVLKVSGQVSSSQPSTNTSQSSNQPQASGNGTYTVKAGDSLYRIAVNHNMSLQELKNLNNLSSNLIMPGQVLKVSGQVSSSQSSTNTSQSSNQPQASGNGTYTVKAGDSLYRIAVNHNMSLQELKNLNNLSSNLIMPGQVLKVSGQVSSSQPSTNTSQSSNQPQASGNGTYTVKAGDSLYRIAVNHNMSLQELKNLNNLSSNLIMPGQVLKVSGQVSSSQPSTNTSQSSNQPQASGNGTYTVKAGDSLYRIAVNHNMSLQELKNLNNLSSNLIMPGQVLKVSGQVSSSQSSTNTSQSSNQPQASVNGTYTVKAGDSLWAIANSHKMTLNDLKRVNNLSSDLIYVGQTLKVTKGAVTTANKPNTQSNTNKTYTVKAGDSLWRIASNNGTTVNQLKALNNLTSDMIYVGQNLKLK</sequence>
<evidence type="ECO:0000256" key="1">
    <source>
        <dbReference type="ARBA" id="ARBA00010266"/>
    </source>
</evidence>
<dbReference type="GO" id="GO:0031640">
    <property type="term" value="P:killing of cells of another organism"/>
    <property type="evidence" value="ECO:0007669"/>
    <property type="project" value="UniProtKB-KW"/>
</dbReference>
<feature type="compositionally biased region" description="Low complexity" evidence="5">
    <location>
        <begin position="703"/>
        <end position="719"/>
    </location>
</feature>
<feature type="compositionally biased region" description="Low complexity" evidence="5">
    <location>
        <begin position="284"/>
        <end position="302"/>
    </location>
</feature>
<keyword evidence="2" id="KW-0929">Antimicrobial</keyword>
<dbReference type="SMART" id="SM00047">
    <property type="entry name" value="LYZ2"/>
    <property type="match status" value="1"/>
</dbReference>
<feature type="domain" description="LysM" evidence="6">
    <location>
        <begin position="855"/>
        <end position="898"/>
    </location>
</feature>
<feature type="domain" description="LysM" evidence="6">
    <location>
        <begin position="306"/>
        <end position="349"/>
    </location>
</feature>
<dbReference type="PRINTS" id="PR01002">
    <property type="entry name" value="FLGFLGJ"/>
</dbReference>
<dbReference type="GO" id="GO:0008932">
    <property type="term" value="F:lytic endotransglycosylase activity"/>
    <property type="evidence" value="ECO:0007669"/>
    <property type="project" value="TreeGrafter"/>
</dbReference>
<feature type="region of interest" description="Disordered" evidence="5">
    <location>
        <begin position="770"/>
        <end position="792"/>
    </location>
</feature>
<evidence type="ECO:0000256" key="5">
    <source>
        <dbReference type="SAM" id="MobiDB-lite"/>
    </source>
</evidence>
<feature type="region of interest" description="Disordered" evidence="5">
    <location>
        <begin position="563"/>
        <end position="587"/>
    </location>
</feature>
<feature type="domain" description="LysM" evidence="6">
    <location>
        <begin position="517"/>
        <end position="560"/>
    </location>
</feature>
<dbReference type="Proteomes" id="UP000306855">
    <property type="component" value="Unassembled WGS sequence"/>
</dbReference>
<feature type="domain" description="LysM" evidence="6">
    <location>
        <begin position="793"/>
        <end position="836"/>
    </location>
</feature>
<dbReference type="InterPro" id="IPR018392">
    <property type="entry name" value="LysM"/>
</dbReference>
<evidence type="ECO:0000313" key="7">
    <source>
        <dbReference type="EMBL" id="TGY56783.1"/>
    </source>
</evidence>
<evidence type="ECO:0000256" key="2">
    <source>
        <dbReference type="ARBA" id="ARBA00022529"/>
    </source>
</evidence>
<feature type="region of interest" description="Disordered" evidence="5">
    <location>
        <begin position="493"/>
        <end position="520"/>
    </location>
</feature>
<protein>
    <recommendedName>
        <fullName evidence="4">Peptidoglycan hydrolase</fullName>
    </recommendedName>
</protein>
<dbReference type="PANTHER" id="PTHR33734">
    <property type="entry name" value="LYSM DOMAIN-CONTAINING GPI-ANCHORED PROTEIN 2"/>
    <property type="match status" value="1"/>
</dbReference>
<feature type="domain" description="LysM" evidence="6">
    <location>
        <begin position="655"/>
        <end position="698"/>
    </location>
</feature>
<feature type="region of interest" description="Disordered" evidence="5">
    <location>
        <begin position="631"/>
        <end position="658"/>
    </location>
</feature>
<dbReference type="SUPFAM" id="SSF54106">
    <property type="entry name" value="LysM domain"/>
    <property type="match status" value="9"/>
</dbReference>
<dbReference type="GO" id="GO:0042742">
    <property type="term" value="P:defense response to bacterium"/>
    <property type="evidence" value="ECO:0007669"/>
    <property type="project" value="UniProtKB-KW"/>
</dbReference>
<dbReference type="EMBL" id="SRYK01000005">
    <property type="protein sequence ID" value="TGY56783.1"/>
    <property type="molecule type" value="Genomic_DNA"/>
</dbReference>
<feature type="region of interest" description="Disordered" evidence="5">
    <location>
        <begin position="353"/>
        <end position="378"/>
    </location>
</feature>
<dbReference type="SMART" id="SM00257">
    <property type="entry name" value="LysM"/>
    <property type="match status" value="9"/>
</dbReference>
<dbReference type="PANTHER" id="PTHR33734:SF22">
    <property type="entry name" value="MEMBRANE-BOUND LYTIC MUREIN TRANSGLYCOSYLASE D"/>
    <property type="match status" value="1"/>
</dbReference>
<dbReference type="Pfam" id="PF01476">
    <property type="entry name" value="LysM"/>
    <property type="match status" value="9"/>
</dbReference>
<keyword evidence="3" id="KW-0081">Bacteriolytic enzyme</keyword>
<feature type="domain" description="LysM" evidence="6">
    <location>
        <begin position="377"/>
        <end position="420"/>
    </location>
</feature>
<evidence type="ECO:0000313" key="8">
    <source>
        <dbReference type="Proteomes" id="UP000306855"/>
    </source>
</evidence>
<dbReference type="Gene3D" id="1.10.530.10">
    <property type="match status" value="1"/>
</dbReference>
<dbReference type="PROSITE" id="PS51782">
    <property type="entry name" value="LYSM"/>
    <property type="match status" value="9"/>
</dbReference>
<feature type="domain" description="LysM" evidence="6">
    <location>
        <begin position="586"/>
        <end position="629"/>
    </location>
</feature>
<feature type="compositionally biased region" description="Low complexity" evidence="5">
    <location>
        <begin position="425"/>
        <end position="449"/>
    </location>
</feature>
<evidence type="ECO:0000256" key="4">
    <source>
        <dbReference type="ARBA" id="ARBA00032108"/>
    </source>
</evidence>
<feature type="compositionally biased region" description="Low complexity" evidence="5">
    <location>
        <begin position="563"/>
        <end position="583"/>
    </location>
</feature>
<dbReference type="AlphaFoldDB" id="A0A4S2EQ32"/>
<accession>A0A4S2EQ32</accession>
<feature type="region of interest" description="Disordered" evidence="5">
    <location>
        <begin position="54"/>
        <end position="110"/>
    </location>
</feature>